<dbReference type="FunFam" id="2.60.40.10:FF:000107">
    <property type="entry name" value="Myosin, light chain kinase a"/>
    <property type="match status" value="1"/>
</dbReference>
<feature type="region of interest" description="Disordered" evidence="6">
    <location>
        <begin position="1033"/>
        <end position="1087"/>
    </location>
</feature>
<reference evidence="10" key="1">
    <citation type="submission" date="2022-08" db="UniProtKB">
        <authorList>
            <consortium name="EnsemblMetazoa"/>
        </authorList>
    </citation>
    <scope>IDENTIFICATION</scope>
    <source>
        <strain evidence="10">05x7-T-G4-1.051#20</strain>
    </source>
</reference>
<feature type="compositionally biased region" description="Low complexity" evidence="6">
    <location>
        <begin position="1053"/>
        <end position="1066"/>
    </location>
</feature>
<feature type="compositionally biased region" description="Polar residues" evidence="6">
    <location>
        <begin position="1311"/>
        <end position="1324"/>
    </location>
</feature>
<feature type="compositionally biased region" description="Basic residues" evidence="6">
    <location>
        <begin position="1296"/>
        <end position="1305"/>
    </location>
</feature>
<feature type="region of interest" description="Disordered" evidence="6">
    <location>
        <begin position="887"/>
        <end position="917"/>
    </location>
</feature>
<keyword evidence="3" id="KW-1015">Disulfide bond</keyword>
<dbReference type="SMART" id="SM00409">
    <property type="entry name" value="IG"/>
    <property type="match status" value="5"/>
</dbReference>
<dbReference type="SMART" id="SM00406">
    <property type="entry name" value="IGv"/>
    <property type="match status" value="3"/>
</dbReference>
<dbReference type="SUPFAM" id="SSF48726">
    <property type="entry name" value="Immunoglobulin"/>
    <property type="match status" value="5"/>
</dbReference>
<evidence type="ECO:0000259" key="8">
    <source>
        <dbReference type="PROSITE" id="PS50835"/>
    </source>
</evidence>
<organism evidence="10 11">
    <name type="scientific">Magallana gigas</name>
    <name type="common">Pacific oyster</name>
    <name type="synonym">Crassostrea gigas</name>
    <dbReference type="NCBI Taxonomy" id="29159"/>
    <lineage>
        <taxon>Eukaryota</taxon>
        <taxon>Metazoa</taxon>
        <taxon>Spiralia</taxon>
        <taxon>Lophotrochozoa</taxon>
        <taxon>Mollusca</taxon>
        <taxon>Bivalvia</taxon>
        <taxon>Autobranchia</taxon>
        <taxon>Pteriomorphia</taxon>
        <taxon>Ostreida</taxon>
        <taxon>Ostreoidea</taxon>
        <taxon>Ostreidae</taxon>
        <taxon>Magallana</taxon>
    </lineage>
</organism>
<feature type="domain" description="Ig-like" evidence="8">
    <location>
        <begin position="111"/>
        <end position="204"/>
    </location>
</feature>
<keyword evidence="2" id="KW-0677">Repeat</keyword>
<proteinExistence type="predicted"/>
<feature type="coiled-coil region" evidence="5">
    <location>
        <begin position="1505"/>
        <end position="1532"/>
    </location>
</feature>
<protein>
    <recommendedName>
        <fullName evidence="12">Protein turtle</fullName>
    </recommendedName>
</protein>
<evidence type="ECO:0000256" key="4">
    <source>
        <dbReference type="ARBA" id="ARBA00023319"/>
    </source>
</evidence>
<feature type="compositionally biased region" description="Polar residues" evidence="6">
    <location>
        <begin position="1405"/>
        <end position="1427"/>
    </location>
</feature>
<dbReference type="CDD" id="cd00096">
    <property type="entry name" value="Ig"/>
    <property type="match status" value="1"/>
</dbReference>
<dbReference type="Pfam" id="PF07679">
    <property type="entry name" value="I-set"/>
    <property type="match status" value="1"/>
</dbReference>
<dbReference type="InterPro" id="IPR003961">
    <property type="entry name" value="FN3_dom"/>
</dbReference>
<feature type="compositionally biased region" description="Low complexity" evidence="6">
    <location>
        <begin position="1395"/>
        <end position="1404"/>
    </location>
</feature>
<dbReference type="EnsemblMetazoa" id="G26974.3">
    <property type="protein sequence ID" value="G26974.3:cds"/>
    <property type="gene ID" value="G26974"/>
</dbReference>
<dbReference type="PANTHER" id="PTHR12231">
    <property type="entry name" value="CTX-RELATED TYPE I TRANSMEMBRANE PROTEIN"/>
    <property type="match status" value="1"/>
</dbReference>
<dbReference type="Pfam" id="PF13927">
    <property type="entry name" value="Ig_3"/>
    <property type="match status" value="3"/>
</dbReference>
<keyword evidence="7" id="KW-0472">Membrane</keyword>
<dbReference type="SMART" id="SM00408">
    <property type="entry name" value="IGc2"/>
    <property type="match status" value="5"/>
</dbReference>
<keyword evidence="7" id="KW-0812">Transmembrane</keyword>
<dbReference type="Pfam" id="PF07686">
    <property type="entry name" value="V-set"/>
    <property type="match status" value="1"/>
</dbReference>
<keyword evidence="4" id="KW-0393">Immunoglobulin domain</keyword>
<dbReference type="PANTHER" id="PTHR12231:SF253">
    <property type="entry name" value="DPR-INTERACTING PROTEIN ETA, ISOFORM B-RELATED"/>
    <property type="match status" value="1"/>
</dbReference>
<feature type="domain" description="Ig-like" evidence="8">
    <location>
        <begin position="211"/>
        <end position="298"/>
    </location>
</feature>
<evidence type="ECO:0000313" key="10">
    <source>
        <dbReference type="EnsemblMetazoa" id="G26974.3:cds"/>
    </source>
</evidence>
<evidence type="ECO:0000256" key="6">
    <source>
        <dbReference type="SAM" id="MobiDB-lite"/>
    </source>
</evidence>
<evidence type="ECO:0000256" key="2">
    <source>
        <dbReference type="ARBA" id="ARBA00022737"/>
    </source>
</evidence>
<evidence type="ECO:0000256" key="7">
    <source>
        <dbReference type="SAM" id="Phobius"/>
    </source>
</evidence>
<evidence type="ECO:0008006" key="12">
    <source>
        <dbReference type="Google" id="ProtNLM"/>
    </source>
</evidence>
<dbReference type="PROSITE" id="PS50853">
    <property type="entry name" value="FN3"/>
    <property type="match status" value="2"/>
</dbReference>
<dbReference type="InterPro" id="IPR013106">
    <property type="entry name" value="Ig_V-set"/>
</dbReference>
<feature type="domain" description="Ig-like" evidence="8">
    <location>
        <begin position="493"/>
        <end position="574"/>
    </location>
</feature>
<dbReference type="InterPro" id="IPR003599">
    <property type="entry name" value="Ig_sub"/>
</dbReference>
<dbReference type="SUPFAM" id="SSF49265">
    <property type="entry name" value="Fibronectin type III"/>
    <property type="match status" value="1"/>
</dbReference>
<feature type="domain" description="Ig-like" evidence="8">
    <location>
        <begin position="303"/>
        <end position="394"/>
    </location>
</feature>
<dbReference type="Pfam" id="PF00041">
    <property type="entry name" value="fn3"/>
    <property type="match status" value="2"/>
</dbReference>
<dbReference type="InterPro" id="IPR051170">
    <property type="entry name" value="Neural/epithelial_adhesion"/>
</dbReference>
<accession>A0A8W8L9B0</accession>
<feature type="compositionally biased region" description="Polar residues" evidence="6">
    <location>
        <begin position="1041"/>
        <end position="1051"/>
    </location>
</feature>
<dbReference type="InterPro" id="IPR036179">
    <property type="entry name" value="Ig-like_dom_sf"/>
</dbReference>
<dbReference type="InterPro" id="IPR036116">
    <property type="entry name" value="FN3_sf"/>
</dbReference>
<name>A0A8W8L9B0_MAGGI</name>
<dbReference type="InterPro" id="IPR013783">
    <property type="entry name" value="Ig-like_fold"/>
</dbReference>
<feature type="domain" description="Fibronectin type-III" evidence="9">
    <location>
        <begin position="712"/>
        <end position="803"/>
    </location>
</feature>
<dbReference type="InterPro" id="IPR013098">
    <property type="entry name" value="Ig_I-set"/>
</dbReference>
<keyword evidence="7" id="KW-1133">Transmembrane helix</keyword>
<feature type="region of interest" description="Disordered" evidence="6">
    <location>
        <begin position="1352"/>
        <end position="1447"/>
    </location>
</feature>
<feature type="domain" description="Ig-like" evidence="8">
    <location>
        <begin position="397"/>
        <end position="486"/>
    </location>
</feature>
<feature type="transmembrane region" description="Helical" evidence="7">
    <location>
        <begin position="840"/>
        <end position="863"/>
    </location>
</feature>
<feature type="compositionally biased region" description="Basic and acidic residues" evidence="6">
    <location>
        <begin position="1223"/>
        <end position="1233"/>
    </location>
</feature>
<keyword evidence="5" id="KW-0175">Coiled coil</keyword>
<evidence type="ECO:0000313" key="11">
    <source>
        <dbReference type="Proteomes" id="UP000005408"/>
    </source>
</evidence>
<dbReference type="Gene3D" id="2.60.40.10">
    <property type="entry name" value="Immunoglobulins"/>
    <property type="match status" value="7"/>
</dbReference>
<evidence type="ECO:0000259" key="9">
    <source>
        <dbReference type="PROSITE" id="PS50853"/>
    </source>
</evidence>
<dbReference type="InterPro" id="IPR007110">
    <property type="entry name" value="Ig-like_dom"/>
</dbReference>
<dbReference type="SMART" id="SM00060">
    <property type="entry name" value="FN3"/>
    <property type="match status" value="2"/>
</dbReference>
<evidence type="ECO:0000256" key="5">
    <source>
        <dbReference type="SAM" id="Coils"/>
    </source>
</evidence>
<feature type="region of interest" description="Disordered" evidence="6">
    <location>
        <begin position="1212"/>
        <end position="1324"/>
    </location>
</feature>
<keyword evidence="11" id="KW-1185">Reference proteome</keyword>
<dbReference type="CDD" id="cd00063">
    <property type="entry name" value="FN3"/>
    <property type="match status" value="2"/>
</dbReference>
<keyword evidence="1" id="KW-0732">Signal</keyword>
<dbReference type="Proteomes" id="UP000005408">
    <property type="component" value="Unassembled WGS sequence"/>
</dbReference>
<dbReference type="InterPro" id="IPR003598">
    <property type="entry name" value="Ig_sub2"/>
</dbReference>
<sequence>MSTILTQVHCYQRWRPAFHLDGHLFPKNADIVKLIENFCMRIGTHAEPARCDEGIAMVLVASCLLLMHLLGFGAKRDDGTFAWIIIAAVSLWWKLDSNGAVYAEGITQKLVDSGSQEVLECFIKNNKSEAKLIRWVKYSGMFPILIFQQMQHYPEFIKDGYLGRVRLVNQSSLELSDIRSSDEGLYECSITHTDGGKEELTHVHLKVKAKPYITSSSPTQLHQLLGATVNLFCQAKGTPEPDVVWSKNGAPLLNSKRVTIALDKETVEIRDLQRSDSGTYTCTFTNSMGAVSQQIILIVEGAAYILRAPSNRTTLEGQKIQFDCGAAAFPNNITYRWYFNNRNVLTYNDSRLSVYPDGKLVISPVYKKDMGWYTCRPSNGVGEDPEAAAFLNVTYAPKILVDLMPARVTWALGYQEHLDCPVDANPPVREYSWKKNTYLVSFSSDHITLLPNGSLLVKSVQHSDAGAYSCMPVSSIGNSQSSPLVQVIVQDPPRFLFRPEPQYLRIPGQDVTMICGATGKPVPNIQWRKVTGDLNLAEGGRVKLEGGNLTITSLRKEDHGRYECQAENEVKTIVVGTDLIIQMTTPHAPYNLTVTTDWFSARISWIPAYNGGNDQFFVIWYRRANGQVSQWSTLQVLPKSATVFTLYNLTPDTMYEFKVLSRNEIGSGNFSEIVRAQTKGDETKLPTALPTDSSGSTYFPIITKNIGARPPPPRNVSARIEGSVIRVYWLPPLTNMSVYYYNIEWSTDGQKWQSFDERINVPYTFYIWQDARPNMEYYFRVFSYSITAFSVASKVVMIRTPPAEIFGPSGQYVSLTTERLTTISPQSNDESGFFLSQAEIGGIVGALLFLLLTVLLVVAGIIYNRRKQKPDKFGNVKYIGPADELNTRPYSRGEDLPEWSSRRSPSPPSSPGGRTHSLRRIPIANGIYILPDTQEIHREQDVVPQEYMAESQLYDPHQYIYNSDKGHLLPNSAGHDPEDWEGIEERLKRSRLDSHDTSRSGWKNPAKGKYPLYIKHYSDFDLSFQSPNFSGDDHTYVNVPSPHSSEQQVPDTSFYSHPHSSGYHGSYIDDDDENGFVPKRPPLPKEFQRMTSGRSISMYDPLYENVNSSFVDDVFFPPPPPQEFPGRHSLPRHSSMKPSYKTYLIGDPVDDDCGFTQPFGAEDISSVMPSFNESASGARDRFAYSPYNETNSRTLLEQPNWSGAEINNYPLSASERLARPKSRGSDNRQRSHSSDYASDNPRHSLVNNHLDYPDNTTLKHLDPISPSPKSPRNDFSFGPAQYTRDQLQGVVDKIRKGPRARRSKSAGRLPSQETNFPYSYSPQVVPNLSLSPTLGSGYDRYVEHPRQRYSHEIAPYKGERGSRSSVNSSGRGSLGRHRYPTDPRSYALEDLTPDSNSSGRGSRNTSQATGSSHQSRIPRNSLSSYASPQEHDLSQDSSPFLDATGSLHKDTSADDNYEFDSLQALEADLINTLRSYPLAKQSEDLKMAIESGLNTSEFYDSLYPKPSVESQYDNSEARFEKLRQEFQQFRRKQQEIFQQTRLAMDSDML</sequence>
<dbReference type="PROSITE" id="PS50835">
    <property type="entry name" value="IG_LIKE"/>
    <property type="match status" value="5"/>
</dbReference>
<evidence type="ECO:0000256" key="1">
    <source>
        <dbReference type="ARBA" id="ARBA00022729"/>
    </source>
</evidence>
<evidence type="ECO:0000256" key="3">
    <source>
        <dbReference type="ARBA" id="ARBA00023157"/>
    </source>
</evidence>
<feature type="domain" description="Fibronectin type-III" evidence="9">
    <location>
        <begin position="585"/>
        <end position="681"/>
    </location>
</feature>